<name>A0ABU1IW59_9BACL</name>
<dbReference type="PANTHER" id="PTHR43415">
    <property type="entry name" value="SPERMIDINE N(1)-ACETYLTRANSFERASE"/>
    <property type="match status" value="1"/>
</dbReference>
<sequence length="179" mass="21571">MEFIPLHEDHLEQVLRWRMQPWVTRYMFTDLKATTTVADQKKWFEQISQDDTQRYWMILAKGRQVGIVSINDIDYKNQRCSWAFYIGEQDVSMLSMLLAPYIYRYVFEVLKFNKIIGEVMADNTSVRKMHARYGCQEAGCLRDHIYKYEDFHDVYIYELLAKEWFANKSKYGNRMLGLE</sequence>
<dbReference type="Pfam" id="PF13302">
    <property type="entry name" value="Acetyltransf_3"/>
    <property type="match status" value="1"/>
</dbReference>
<dbReference type="NCBIfam" id="TIGR03585">
    <property type="entry name" value="PseH"/>
    <property type="match status" value="1"/>
</dbReference>
<accession>A0ABU1IW59</accession>
<proteinExistence type="predicted"/>
<dbReference type="SUPFAM" id="SSF55729">
    <property type="entry name" value="Acyl-CoA N-acyltransferases (Nat)"/>
    <property type="match status" value="1"/>
</dbReference>
<dbReference type="InterPro" id="IPR000182">
    <property type="entry name" value="GNAT_dom"/>
</dbReference>
<dbReference type="Gene3D" id="3.40.630.30">
    <property type="match status" value="1"/>
</dbReference>
<protein>
    <submittedName>
        <fullName evidence="2">UDP-4-amino-4, 6-dideoxy-N-acetyl-beta-L-altrosamine N-acetyltransferase</fullName>
    </submittedName>
</protein>
<dbReference type="PANTHER" id="PTHR43415:SF3">
    <property type="entry name" value="GNAT-FAMILY ACETYLTRANSFERASE"/>
    <property type="match status" value="1"/>
</dbReference>
<evidence type="ECO:0000259" key="1">
    <source>
        <dbReference type="Pfam" id="PF13302"/>
    </source>
</evidence>
<evidence type="ECO:0000313" key="3">
    <source>
        <dbReference type="Proteomes" id="UP001185028"/>
    </source>
</evidence>
<dbReference type="InterPro" id="IPR016181">
    <property type="entry name" value="Acyl_CoA_acyltransferase"/>
</dbReference>
<keyword evidence="3" id="KW-1185">Reference proteome</keyword>
<dbReference type="InterPro" id="IPR020036">
    <property type="entry name" value="PseH"/>
</dbReference>
<organism evidence="2 3">
    <name type="scientific">Paenibacillus hunanensis</name>
    <dbReference type="NCBI Taxonomy" id="539262"/>
    <lineage>
        <taxon>Bacteria</taxon>
        <taxon>Bacillati</taxon>
        <taxon>Bacillota</taxon>
        <taxon>Bacilli</taxon>
        <taxon>Bacillales</taxon>
        <taxon>Paenibacillaceae</taxon>
        <taxon>Paenibacillus</taxon>
    </lineage>
</organism>
<feature type="domain" description="N-acetyltransferase" evidence="1">
    <location>
        <begin position="3"/>
        <end position="136"/>
    </location>
</feature>
<reference evidence="2 3" key="1">
    <citation type="submission" date="2023-07" db="EMBL/GenBank/DDBJ databases">
        <title>Genomic Encyclopedia of Type Strains, Phase IV (KMG-IV): sequencing the most valuable type-strain genomes for metagenomic binning, comparative biology and taxonomic classification.</title>
        <authorList>
            <person name="Goeker M."/>
        </authorList>
    </citation>
    <scope>NUCLEOTIDE SEQUENCE [LARGE SCALE GENOMIC DNA]</scope>
    <source>
        <strain evidence="2 3">DSM 22170</strain>
    </source>
</reference>
<dbReference type="Proteomes" id="UP001185028">
    <property type="component" value="Unassembled WGS sequence"/>
</dbReference>
<evidence type="ECO:0000313" key="2">
    <source>
        <dbReference type="EMBL" id="MDR6242607.1"/>
    </source>
</evidence>
<dbReference type="RefSeq" id="WP_188774122.1">
    <property type="nucleotide sequence ID" value="NZ_BMMB01000002.1"/>
</dbReference>
<gene>
    <name evidence="2" type="ORF">JOC58_000491</name>
</gene>
<dbReference type="EMBL" id="JAVDQH010000002">
    <property type="protein sequence ID" value="MDR6242607.1"/>
    <property type="molecule type" value="Genomic_DNA"/>
</dbReference>
<comment type="caution">
    <text evidence="2">The sequence shown here is derived from an EMBL/GenBank/DDBJ whole genome shotgun (WGS) entry which is preliminary data.</text>
</comment>